<dbReference type="Proteomes" id="UP001215151">
    <property type="component" value="Unassembled WGS sequence"/>
</dbReference>
<dbReference type="InterPro" id="IPR011009">
    <property type="entry name" value="Kinase-like_dom_sf"/>
</dbReference>
<evidence type="ECO:0000256" key="1">
    <source>
        <dbReference type="SAM" id="MobiDB-lite"/>
    </source>
</evidence>
<gene>
    <name evidence="3" type="ORF">ONZ51_g2150</name>
</gene>
<dbReference type="Gene3D" id="1.10.510.10">
    <property type="entry name" value="Transferase(Phosphotransferase) domain 1"/>
    <property type="match status" value="1"/>
</dbReference>
<name>A0AAD7U0M7_9APHY</name>
<dbReference type="PROSITE" id="PS00109">
    <property type="entry name" value="PROTEIN_KINASE_TYR"/>
    <property type="match status" value="1"/>
</dbReference>
<sequence>MSGKSVIVEYDDFMKWFVPEPLDEEEPTCQLEALDFSQVATKPKANMYKYLELLVNALNHDWLLPQDVAISNANTPDPDEKSKQKVDAGLYRRDDADKVEKHTKWAYMELSIECKTQAVQHDPFDESSASGNHEDASDVRQKFLGQIMSYSMLIFDHQQRVHHLMLLIFDEKARIIRWDRSGLVATKPFNYVQEPELLGRFIWRFARMSPEQRGHDPTATRISTTSAGYHMMTKRAKAPKMDIATREESVEKGKESTTSNVSDATIEKLVVTAGDEIIVPGVVGDHARAAFAKSLRGNSICWRLRADDAQKGTHYLLVGKPHFIAPGLAGRGTKTFVAVDEADPQGPFVYLKDAWRVAHTGIKQEGEILKKLNSDGDDGPVPYVPTLRYHGDVESQETRSQEIWKKQHKDEVEKDCPLKKHRHYRLVVNEVGISLDKFESACELIGVIIDCIQAHGHAYKRKNLIHRDISAGNVLIYPKVTQYEHGNVVVERVGLLADWELAESVGEKEEGPRQPDRTGTWQFMSANALRHPSKKIIVQDDMESLFHLLLYQAIRYLPHICFEVGRFVEKYFDGYEERRGAYYGGEKKMETMKSGALTTTLTEPLRFYLSEPGPPEEPRTETCGPTTSPSSGSESPKSKKPNPGLHPINAVFNDMLQVLQAHYLLYLPNESTVASGAAQERKVFPLAPRRASVLKAFGWDKNKARASDISNPLRPTSPANRTRLEALATKLASHEALSHLMTNRYVNEDWPAEDRVPDKLPGSYGTKTGRKRFAESTWVSSQSKTKCSWRPSGKPPV</sequence>
<accession>A0AAD7U0M7</accession>
<feature type="compositionally biased region" description="Polar residues" evidence="1">
    <location>
        <begin position="777"/>
        <end position="786"/>
    </location>
</feature>
<dbReference type="Pfam" id="PF17667">
    <property type="entry name" value="Pkinase_fungal"/>
    <property type="match status" value="2"/>
</dbReference>
<feature type="compositionally biased region" description="Low complexity" evidence="1">
    <location>
        <begin position="621"/>
        <end position="635"/>
    </location>
</feature>
<dbReference type="SUPFAM" id="SSF56112">
    <property type="entry name" value="Protein kinase-like (PK-like)"/>
    <property type="match status" value="1"/>
</dbReference>
<keyword evidence="4" id="KW-1185">Reference proteome</keyword>
<reference evidence="3" key="1">
    <citation type="submission" date="2022-11" db="EMBL/GenBank/DDBJ databases">
        <title>Genome Sequence of Cubamyces cubensis.</title>
        <authorList>
            <person name="Buettner E."/>
        </authorList>
    </citation>
    <scope>NUCLEOTIDE SEQUENCE</scope>
    <source>
        <strain evidence="3">MPL-01</strain>
    </source>
</reference>
<dbReference type="InterPro" id="IPR040976">
    <property type="entry name" value="Pkinase_fungal"/>
</dbReference>
<feature type="region of interest" description="Disordered" evidence="1">
    <location>
        <begin position="607"/>
        <end position="646"/>
    </location>
</feature>
<organism evidence="3 4">
    <name type="scientific">Trametes cubensis</name>
    <dbReference type="NCBI Taxonomy" id="1111947"/>
    <lineage>
        <taxon>Eukaryota</taxon>
        <taxon>Fungi</taxon>
        <taxon>Dikarya</taxon>
        <taxon>Basidiomycota</taxon>
        <taxon>Agaricomycotina</taxon>
        <taxon>Agaricomycetes</taxon>
        <taxon>Polyporales</taxon>
        <taxon>Polyporaceae</taxon>
        <taxon>Trametes</taxon>
    </lineage>
</organism>
<evidence type="ECO:0000313" key="4">
    <source>
        <dbReference type="Proteomes" id="UP001215151"/>
    </source>
</evidence>
<evidence type="ECO:0000259" key="2">
    <source>
        <dbReference type="Pfam" id="PF17667"/>
    </source>
</evidence>
<dbReference type="PANTHER" id="PTHR38248:SF2">
    <property type="entry name" value="FUNK1 11"/>
    <property type="match status" value="1"/>
</dbReference>
<feature type="region of interest" description="Disordered" evidence="1">
    <location>
        <begin position="752"/>
        <end position="797"/>
    </location>
</feature>
<evidence type="ECO:0000313" key="3">
    <source>
        <dbReference type="EMBL" id="KAJ8494682.1"/>
    </source>
</evidence>
<feature type="domain" description="Fungal-type protein kinase" evidence="2">
    <location>
        <begin position="308"/>
        <end position="552"/>
    </location>
</feature>
<dbReference type="InterPro" id="IPR008266">
    <property type="entry name" value="Tyr_kinase_AS"/>
</dbReference>
<dbReference type="EMBL" id="JAPEVG010000033">
    <property type="protein sequence ID" value="KAJ8494682.1"/>
    <property type="molecule type" value="Genomic_DNA"/>
</dbReference>
<dbReference type="GO" id="GO:0004672">
    <property type="term" value="F:protein kinase activity"/>
    <property type="evidence" value="ECO:0007669"/>
    <property type="project" value="InterPro"/>
</dbReference>
<dbReference type="AlphaFoldDB" id="A0AAD7U0M7"/>
<comment type="caution">
    <text evidence="3">The sequence shown here is derived from an EMBL/GenBank/DDBJ whole genome shotgun (WGS) entry which is preliminary data.</text>
</comment>
<dbReference type="PANTHER" id="PTHR38248">
    <property type="entry name" value="FUNK1 6"/>
    <property type="match status" value="1"/>
</dbReference>
<protein>
    <recommendedName>
        <fullName evidence="2">Fungal-type protein kinase domain-containing protein</fullName>
    </recommendedName>
</protein>
<feature type="domain" description="Fungal-type protein kinase" evidence="2">
    <location>
        <begin position="136"/>
        <end position="241"/>
    </location>
</feature>
<proteinExistence type="predicted"/>